<evidence type="ECO:0000256" key="13">
    <source>
        <dbReference type="ARBA" id="ARBA00044330"/>
    </source>
</evidence>
<keyword evidence="7" id="KW-0448">Lipopolysaccharide biosynthesis</keyword>
<dbReference type="PANTHER" id="PTHR30160">
    <property type="entry name" value="TETRAACYLDISACCHARIDE 4'-KINASE-RELATED"/>
    <property type="match status" value="1"/>
</dbReference>
<accession>A0A4R3KDX9</accession>
<dbReference type="SUPFAM" id="SSF53756">
    <property type="entry name" value="UDP-Glycosyltransferase/glycogen phosphorylase"/>
    <property type="match status" value="1"/>
</dbReference>
<evidence type="ECO:0000256" key="3">
    <source>
        <dbReference type="ARBA" id="ARBA00022475"/>
    </source>
</evidence>
<evidence type="ECO:0000256" key="5">
    <source>
        <dbReference type="ARBA" id="ARBA00022676"/>
    </source>
</evidence>
<evidence type="ECO:0000256" key="4">
    <source>
        <dbReference type="ARBA" id="ARBA00022519"/>
    </source>
</evidence>
<evidence type="ECO:0000256" key="10">
    <source>
        <dbReference type="ARBA" id="ARBA00044041"/>
    </source>
</evidence>
<dbReference type="OrthoDB" id="9797795at2"/>
<keyword evidence="4" id="KW-0997">Cell inner membrane</keyword>
<evidence type="ECO:0000256" key="14">
    <source>
        <dbReference type="ARBA" id="ARBA00047503"/>
    </source>
</evidence>
<keyword evidence="17" id="KW-1185">Reference proteome</keyword>
<keyword evidence="8" id="KW-0472">Membrane</keyword>
<dbReference type="InterPro" id="IPR051199">
    <property type="entry name" value="LPS_LOS_Heptosyltrfase"/>
</dbReference>
<evidence type="ECO:0000256" key="6">
    <source>
        <dbReference type="ARBA" id="ARBA00022679"/>
    </source>
</evidence>
<dbReference type="Gene3D" id="3.40.50.2000">
    <property type="entry name" value="Glycogen Phosphorylase B"/>
    <property type="match status" value="2"/>
</dbReference>
<evidence type="ECO:0000313" key="17">
    <source>
        <dbReference type="Proteomes" id="UP000295188"/>
    </source>
</evidence>
<evidence type="ECO:0000256" key="2">
    <source>
        <dbReference type="ARBA" id="ARBA00004713"/>
    </source>
</evidence>
<keyword evidence="3" id="KW-1003">Cell membrane</keyword>
<gene>
    <name evidence="16" type="ORF">EDC37_10310</name>
</gene>
<evidence type="ECO:0000256" key="8">
    <source>
        <dbReference type="ARBA" id="ARBA00023136"/>
    </source>
</evidence>
<comment type="pathway">
    <text evidence="2">Bacterial outer membrane biogenesis; LPS core biosynthesis.</text>
</comment>
<dbReference type="CDD" id="cd03789">
    <property type="entry name" value="GT9_LPS_heptosyltransferase"/>
    <property type="match status" value="1"/>
</dbReference>
<dbReference type="Pfam" id="PF01075">
    <property type="entry name" value="Glyco_transf_9"/>
    <property type="match status" value="1"/>
</dbReference>
<keyword evidence="6 16" id="KW-0808">Transferase</keyword>
<dbReference type="GO" id="GO:0008713">
    <property type="term" value="F:ADP-heptose-lipopolysaccharide heptosyltransferase activity"/>
    <property type="evidence" value="ECO:0007669"/>
    <property type="project" value="UniProtKB-EC"/>
</dbReference>
<proteinExistence type="inferred from homology"/>
<comment type="catalytic activity">
    <reaction evidence="15">
        <text>an alpha-Kdo-(2-&gt;4)-alpha-Kdo-(2-&gt;6)-lipid A + ADP-L-glycero-beta-D-manno-heptose = an L-alpha-D-Hep-(1-&gt;5)-[alpha-Kdo-(2-&gt;4)]-alpha-Kdo-(2-&gt;6)-lipid A + ADP + H(+)</text>
        <dbReference type="Rhea" id="RHEA:74067"/>
        <dbReference type="ChEBI" id="CHEBI:15378"/>
        <dbReference type="ChEBI" id="CHEBI:61506"/>
        <dbReference type="ChEBI" id="CHEBI:176431"/>
        <dbReference type="ChEBI" id="CHEBI:193068"/>
        <dbReference type="ChEBI" id="CHEBI:456216"/>
        <dbReference type="EC" id="2.4.99.23"/>
    </reaction>
</comment>
<dbReference type="PANTHER" id="PTHR30160:SF1">
    <property type="entry name" value="LIPOPOLYSACCHARIDE 1,2-N-ACETYLGLUCOSAMINETRANSFERASE-RELATED"/>
    <property type="match status" value="1"/>
</dbReference>
<dbReference type="GO" id="GO:0005829">
    <property type="term" value="C:cytosol"/>
    <property type="evidence" value="ECO:0007669"/>
    <property type="project" value="TreeGrafter"/>
</dbReference>
<comment type="similarity">
    <text evidence="9">Belongs to the glycosyltransferase 9 family.</text>
</comment>
<dbReference type="NCBIfam" id="TIGR02195">
    <property type="entry name" value="heptsyl_trn_II"/>
    <property type="match status" value="1"/>
</dbReference>
<evidence type="ECO:0000256" key="9">
    <source>
        <dbReference type="ARBA" id="ARBA00043995"/>
    </source>
</evidence>
<dbReference type="EC" id="2.4.99.23" evidence="10"/>
<evidence type="ECO:0000256" key="11">
    <source>
        <dbReference type="ARBA" id="ARBA00044042"/>
    </source>
</evidence>
<dbReference type="AlphaFoldDB" id="A0A4R3KDX9"/>
<dbReference type="InterPro" id="IPR011908">
    <property type="entry name" value="LipoPS_heptosylTferase-I"/>
</dbReference>
<dbReference type="EMBL" id="SMAA01000003">
    <property type="protein sequence ID" value="TCS80841.1"/>
    <property type="molecule type" value="Genomic_DNA"/>
</dbReference>
<sequence>MKNILIIKLSAIGDVIHALPVSASIKKTWPDCHLTWVVSPVAADIVKDSPAIDEVIIFDRKKLNSFISFLKYVKPFSATLNKRHYDISIDLQGLLKSALVAFLAHARQKIGYADMREGSGLISTPVSGKNRNGHIVERYLDVVRSLGCNTEDLSFPLGITNDNIMRAQLLLSGKLTLKETYVVLVVGANWANKRWPASYFAELANWCHQKHIVTILAGYGNIDENIAASIKKDTLGDVINLVGKTALKELAYILKNANAVIGGDTGNLHMAAALNTPAIMLMGPTDAKRNGPYKQKENAIEVPYDCKHCWKRKCRFNRDCLASIKPQQVINKLTTILKQDKSR</sequence>
<keyword evidence="5" id="KW-0328">Glycosyltransferase</keyword>
<dbReference type="NCBIfam" id="TIGR02193">
    <property type="entry name" value="heptsyl_trn_I"/>
    <property type="match status" value="1"/>
</dbReference>
<evidence type="ECO:0000313" key="16">
    <source>
        <dbReference type="EMBL" id="TCS80841.1"/>
    </source>
</evidence>
<name>A0A4R3KDX9_9FIRM</name>
<comment type="caution">
    <text evidence="16">The sequence shown here is derived from an EMBL/GenBank/DDBJ whole genome shotgun (WGS) entry which is preliminary data.</text>
</comment>
<dbReference type="InterPro" id="IPR002201">
    <property type="entry name" value="Glyco_trans_9"/>
</dbReference>
<protein>
    <recommendedName>
        <fullName evidence="12">Lipopolysaccharide heptosyltransferase 1</fullName>
        <ecNumber evidence="10">2.4.99.23</ecNumber>
        <ecNumber evidence="11">2.4.99.24</ecNumber>
    </recommendedName>
    <alternativeName>
        <fullName evidence="13">ADP-heptose:lipopolysaccharide heptosyltransferase I</fullName>
    </alternativeName>
</protein>
<comment type="subcellular location">
    <subcellularLocation>
        <location evidence="1">Cell inner membrane</location>
        <topology evidence="1">Peripheral membrane protein</topology>
        <orientation evidence="1">Cytoplasmic side</orientation>
    </subcellularLocation>
</comment>
<dbReference type="GO" id="GO:0005886">
    <property type="term" value="C:plasma membrane"/>
    <property type="evidence" value="ECO:0007669"/>
    <property type="project" value="UniProtKB-SubCell"/>
</dbReference>
<dbReference type="RefSeq" id="WP_132547485.1">
    <property type="nucleotide sequence ID" value="NZ_SMAA01000003.1"/>
</dbReference>
<dbReference type="GO" id="GO:0009244">
    <property type="term" value="P:lipopolysaccharide core region biosynthetic process"/>
    <property type="evidence" value="ECO:0007669"/>
    <property type="project" value="InterPro"/>
</dbReference>
<dbReference type="InterPro" id="IPR011910">
    <property type="entry name" value="RfaF"/>
</dbReference>
<comment type="catalytic activity">
    <reaction evidence="14">
        <text>an L-alpha-D-Hep-(1-&gt;5)-[alpha-Kdo-(2-&gt;4)]-alpha-Kdo-(2-&gt;6)-lipid A + ADP-L-glycero-beta-D-manno-heptose = an L-alpha-D-Hep-(1-&gt;3)-L-alpha-D-Hep-(1-&gt;5)-[alpha-Kdo-(2-&gt;4)]-alpha-Kdo-(2-&gt;6)-lipid A + ADP + H(+)</text>
        <dbReference type="Rhea" id="RHEA:74071"/>
        <dbReference type="ChEBI" id="CHEBI:15378"/>
        <dbReference type="ChEBI" id="CHEBI:61506"/>
        <dbReference type="ChEBI" id="CHEBI:193068"/>
        <dbReference type="ChEBI" id="CHEBI:193069"/>
        <dbReference type="ChEBI" id="CHEBI:456216"/>
        <dbReference type="EC" id="2.4.99.24"/>
    </reaction>
</comment>
<organism evidence="16 17">
    <name type="scientific">Pectinatus cerevisiiphilus</name>
    <dbReference type="NCBI Taxonomy" id="86956"/>
    <lineage>
        <taxon>Bacteria</taxon>
        <taxon>Bacillati</taxon>
        <taxon>Bacillota</taxon>
        <taxon>Negativicutes</taxon>
        <taxon>Selenomonadales</taxon>
        <taxon>Selenomonadaceae</taxon>
        <taxon>Pectinatus</taxon>
    </lineage>
</organism>
<dbReference type="EC" id="2.4.99.24" evidence="11"/>
<reference evidence="16 17" key="1">
    <citation type="submission" date="2019-03" db="EMBL/GenBank/DDBJ databases">
        <title>Genomic Encyclopedia of Type Strains, Phase IV (KMG-IV): sequencing the most valuable type-strain genomes for metagenomic binning, comparative biology and taxonomic classification.</title>
        <authorList>
            <person name="Goeker M."/>
        </authorList>
    </citation>
    <scope>NUCLEOTIDE SEQUENCE [LARGE SCALE GENOMIC DNA]</scope>
    <source>
        <strain evidence="16 17">DSM 20467</strain>
    </source>
</reference>
<evidence type="ECO:0000256" key="7">
    <source>
        <dbReference type="ARBA" id="ARBA00022985"/>
    </source>
</evidence>
<evidence type="ECO:0000256" key="12">
    <source>
        <dbReference type="ARBA" id="ARBA00044190"/>
    </source>
</evidence>
<evidence type="ECO:0000256" key="15">
    <source>
        <dbReference type="ARBA" id="ARBA00049201"/>
    </source>
</evidence>
<dbReference type="Proteomes" id="UP000295188">
    <property type="component" value="Unassembled WGS sequence"/>
</dbReference>
<evidence type="ECO:0000256" key="1">
    <source>
        <dbReference type="ARBA" id="ARBA00004515"/>
    </source>
</evidence>